<reference evidence="1" key="1">
    <citation type="journal article" date="2014" name="Front. Microbiol.">
        <title>High frequency of phylogenetically diverse reductive dehalogenase-homologous genes in deep subseafloor sedimentary metagenomes.</title>
        <authorList>
            <person name="Kawai M."/>
            <person name="Futagami T."/>
            <person name="Toyoda A."/>
            <person name="Takaki Y."/>
            <person name="Nishi S."/>
            <person name="Hori S."/>
            <person name="Arai W."/>
            <person name="Tsubouchi T."/>
            <person name="Morono Y."/>
            <person name="Uchiyama I."/>
            <person name="Ito T."/>
            <person name="Fujiyama A."/>
            <person name="Inagaki F."/>
            <person name="Takami H."/>
        </authorList>
    </citation>
    <scope>NUCLEOTIDE SEQUENCE</scope>
    <source>
        <strain evidence="1">Expedition CK06-06</strain>
    </source>
</reference>
<accession>X1TFA5</accession>
<dbReference type="InterPro" id="IPR015797">
    <property type="entry name" value="NUDIX_hydrolase-like_dom_sf"/>
</dbReference>
<comment type="caution">
    <text evidence="1">The sequence shown here is derived from an EMBL/GenBank/DDBJ whole genome shotgun (WGS) entry which is preliminary data.</text>
</comment>
<proteinExistence type="predicted"/>
<evidence type="ECO:0008006" key="2">
    <source>
        <dbReference type="Google" id="ProtNLM"/>
    </source>
</evidence>
<evidence type="ECO:0000313" key="1">
    <source>
        <dbReference type="EMBL" id="GAI90026.1"/>
    </source>
</evidence>
<organism evidence="1">
    <name type="scientific">marine sediment metagenome</name>
    <dbReference type="NCBI Taxonomy" id="412755"/>
    <lineage>
        <taxon>unclassified sequences</taxon>
        <taxon>metagenomes</taxon>
        <taxon>ecological metagenomes</taxon>
    </lineage>
</organism>
<dbReference type="SUPFAM" id="SSF55811">
    <property type="entry name" value="Nudix"/>
    <property type="match status" value="1"/>
</dbReference>
<protein>
    <recommendedName>
        <fullName evidence="2">Nudix hydrolase domain-containing protein</fullName>
    </recommendedName>
</protein>
<dbReference type="Gene3D" id="3.90.79.10">
    <property type="entry name" value="Nucleoside Triphosphate Pyrophosphohydrolase"/>
    <property type="match status" value="1"/>
</dbReference>
<sequence length="135" mass="16122">MDLSTFFSVTTICRYKNRYLLVKISHRHKYCPGDWDFLATRIESSRKSAEKIAYDYTFKYTGLEGKIVKKGSVFEFPDKESSANWVICPFIMAVKNKDVKLKKKYTDYKWVKLRDILKYDRLNYLKAYLRAMNLI</sequence>
<name>X1TFA5_9ZZZZ</name>
<dbReference type="AlphaFoldDB" id="X1TFA5"/>
<dbReference type="EMBL" id="BARW01022937">
    <property type="protein sequence ID" value="GAI90026.1"/>
    <property type="molecule type" value="Genomic_DNA"/>
</dbReference>
<gene>
    <name evidence="1" type="ORF">S12H4_38155</name>
</gene>